<keyword evidence="4" id="KW-1185">Reference proteome</keyword>
<comment type="caution">
    <text evidence="3">The sequence shown here is derived from an EMBL/GenBank/DDBJ whole genome shotgun (WGS) entry which is preliminary data.</text>
</comment>
<dbReference type="Pfam" id="PF02350">
    <property type="entry name" value="Epimerase_2"/>
    <property type="match status" value="1"/>
</dbReference>
<dbReference type="EMBL" id="JAGDEL010000005">
    <property type="protein sequence ID" value="MBO1511765.1"/>
    <property type="molecule type" value="Genomic_DNA"/>
</dbReference>
<keyword evidence="1 3" id="KW-0413">Isomerase</keyword>
<evidence type="ECO:0000259" key="2">
    <source>
        <dbReference type="Pfam" id="PF02350"/>
    </source>
</evidence>
<evidence type="ECO:0000313" key="4">
    <source>
        <dbReference type="Proteomes" id="UP000663981"/>
    </source>
</evidence>
<dbReference type="NCBIfam" id="TIGR00236">
    <property type="entry name" value="wecB"/>
    <property type="match status" value="1"/>
</dbReference>
<dbReference type="Gene3D" id="3.40.50.2000">
    <property type="entry name" value="Glycogen Phosphorylase B"/>
    <property type="match status" value="2"/>
</dbReference>
<accession>A0ABS3N115</accession>
<dbReference type="Proteomes" id="UP000663981">
    <property type="component" value="Unassembled WGS sequence"/>
</dbReference>
<name>A0ABS3N115_9BACI</name>
<feature type="domain" description="UDP-N-acetylglucosamine 2-epimerase" evidence="2">
    <location>
        <begin position="25"/>
        <end position="352"/>
    </location>
</feature>
<dbReference type="SUPFAM" id="SSF53756">
    <property type="entry name" value="UDP-Glycosyltransferase/glycogen phosphorylase"/>
    <property type="match status" value="1"/>
</dbReference>
<evidence type="ECO:0000313" key="3">
    <source>
        <dbReference type="EMBL" id="MBO1511765.1"/>
    </source>
</evidence>
<reference evidence="3 4" key="1">
    <citation type="submission" date="2021-03" db="EMBL/GenBank/DDBJ databases">
        <title>Whole genome sequence of Metabacillus bambusae BG109.</title>
        <authorList>
            <person name="Jeong J.W."/>
        </authorList>
    </citation>
    <scope>NUCLEOTIDE SEQUENCE [LARGE SCALE GENOMIC DNA]</scope>
    <source>
        <strain evidence="3 4">BG109</strain>
    </source>
</reference>
<comment type="similarity">
    <text evidence="1">Belongs to the UDP-N-acetylglucosamine 2-epimerase family.</text>
</comment>
<sequence>MKKILTIVGARPQFIKLAPVSRELRRSYQEIIVNTGQHYDHNMAGVFFEELNIPTPDYDLGVGSGSHGKQTGDMLAKIEQVIFDEQPDAVLVYGDTNSTLAGALAASKLHIPLFHVEAGLRSYNKLMPEEVNRVLTDHISSLLFCPTEHAISNLKKEGITENAIAVGDVMYDAVKYNIKIAEKNYSLAKFNVEKGNYILATIHRAENTDDKSRLEAIFKSLNLLADPIILPLHPRTEKLLKENGLYHLIEESTNIKIISPVSYLEMLLLEQNAKAIITDSGGVQKEAYFAKVPCFTLRDQTEWVETVEVGWNLLVNPIEHDLAHLITSFKEPSYVENLYGDGNASLKIVEHINHFFSEKEDAK</sequence>
<dbReference type="InterPro" id="IPR029767">
    <property type="entry name" value="WecB-like"/>
</dbReference>
<protein>
    <submittedName>
        <fullName evidence="3">UDP-N-acetylglucosamine 2-epimerase (Non-hydrolyzing)</fullName>
        <ecNumber evidence="3">5.1.3.14</ecNumber>
    </submittedName>
</protein>
<dbReference type="GO" id="GO:0008761">
    <property type="term" value="F:UDP-N-acetylglucosamine 2-epimerase activity"/>
    <property type="evidence" value="ECO:0007669"/>
    <property type="project" value="UniProtKB-EC"/>
</dbReference>
<evidence type="ECO:0000256" key="1">
    <source>
        <dbReference type="RuleBase" id="RU003513"/>
    </source>
</evidence>
<dbReference type="CDD" id="cd03786">
    <property type="entry name" value="GTB_UDP-GlcNAc_2-Epimerase"/>
    <property type="match status" value="1"/>
</dbReference>
<dbReference type="PANTHER" id="PTHR43174:SF1">
    <property type="entry name" value="UDP-N-ACETYLGLUCOSAMINE 2-EPIMERASE"/>
    <property type="match status" value="1"/>
</dbReference>
<dbReference type="RefSeq" id="WP_207977079.1">
    <property type="nucleotide sequence ID" value="NZ_JAGDEL010000005.1"/>
</dbReference>
<gene>
    <name evidence="3" type="primary">wecB</name>
    <name evidence="3" type="ORF">I7822_08795</name>
</gene>
<organism evidence="3 4">
    <name type="scientific">Metabacillus bambusae</name>
    <dbReference type="NCBI Taxonomy" id="2795218"/>
    <lineage>
        <taxon>Bacteria</taxon>
        <taxon>Bacillati</taxon>
        <taxon>Bacillota</taxon>
        <taxon>Bacilli</taxon>
        <taxon>Bacillales</taxon>
        <taxon>Bacillaceae</taxon>
        <taxon>Metabacillus</taxon>
    </lineage>
</organism>
<proteinExistence type="inferred from homology"/>
<dbReference type="EC" id="5.1.3.14" evidence="3"/>
<dbReference type="InterPro" id="IPR003331">
    <property type="entry name" value="UDP_GlcNAc_Epimerase_2_dom"/>
</dbReference>
<dbReference type="PANTHER" id="PTHR43174">
    <property type="entry name" value="UDP-N-ACETYLGLUCOSAMINE 2-EPIMERASE"/>
    <property type="match status" value="1"/>
</dbReference>